<dbReference type="FunFam" id="3.90.870.10:FF:000005">
    <property type="entry name" value="Bifunctional riboflavin biosynthesis protein RIBA 1 chloroplastic"/>
    <property type="match status" value="1"/>
</dbReference>
<evidence type="ECO:0000256" key="2">
    <source>
        <dbReference type="ARBA" id="ARBA00004229"/>
    </source>
</evidence>
<organism evidence="23 24">
    <name type="scientific">Zizania palustris</name>
    <name type="common">Northern wild rice</name>
    <dbReference type="NCBI Taxonomy" id="103762"/>
    <lineage>
        <taxon>Eukaryota</taxon>
        <taxon>Viridiplantae</taxon>
        <taxon>Streptophyta</taxon>
        <taxon>Embryophyta</taxon>
        <taxon>Tracheophyta</taxon>
        <taxon>Spermatophyta</taxon>
        <taxon>Magnoliopsida</taxon>
        <taxon>Liliopsida</taxon>
        <taxon>Poales</taxon>
        <taxon>Poaceae</taxon>
        <taxon>BOP clade</taxon>
        <taxon>Oryzoideae</taxon>
        <taxon>Oryzeae</taxon>
        <taxon>Zizaniinae</taxon>
        <taxon>Zizania</taxon>
    </lineage>
</organism>
<dbReference type="GO" id="GO:0005525">
    <property type="term" value="F:GTP binding"/>
    <property type="evidence" value="ECO:0007669"/>
    <property type="project" value="UniProtKB-KW"/>
</dbReference>
<evidence type="ECO:0000256" key="19">
    <source>
        <dbReference type="ARBA" id="ARBA00023268"/>
    </source>
</evidence>
<dbReference type="GO" id="GO:0008686">
    <property type="term" value="F:3,4-dihydroxy-2-butanone-4-phosphate synthase activity"/>
    <property type="evidence" value="ECO:0007669"/>
    <property type="project" value="InterPro"/>
</dbReference>
<evidence type="ECO:0000256" key="10">
    <source>
        <dbReference type="ARBA" id="ARBA00022723"/>
    </source>
</evidence>
<keyword evidence="13" id="KW-0862">Zinc</keyword>
<comment type="pathway">
    <text evidence="3">Cofactor biosynthesis; riboflavin biosynthesis; 5-amino-6-(D-ribitylamino)uracil from GTP: step 1/4.</text>
</comment>
<evidence type="ECO:0000256" key="18">
    <source>
        <dbReference type="ARBA" id="ARBA00023239"/>
    </source>
</evidence>
<evidence type="ECO:0000256" key="1">
    <source>
        <dbReference type="ARBA" id="ARBA00001947"/>
    </source>
</evidence>
<evidence type="ECO:0000256" key="11">
    <source>
        <dbReference type="ARBA" id="ARBA00022741"/>
    </source>
</evidence>
<comment type="subcellular location">
    <subcellularLocation>
        <location evidence="2">Plastid</location>
        <location evidence="2">Chloroplast</location>
    </subcellularLocation>
</comment>
<keyword evidence="18" id="KW-0456">Lyase</keyword>
<evidence type="ECO:0000256" key="7">
    <source>
        <dbReference type="ARBA" id="ARBA00022528"/>
    </source>
</evidence>
<evidence type="ECO:0000256" key="9">
    <source>
        <dbReference type="ARBA" id="ARBA00022640"/>
    </source>
</evidence>
<evidence type="ECO:0000256" key="21">
    <source>
        <dbReference type="SAM" id="MobiDB-lite"/>
    </source>
</evidence>
<dbReference type="HAMAP" id="MF_00180">
    <property type="entry name" value="RibB"/>
    <property type="match status" value="1"/>
</dbReference>
<dbReference type="PANTHER" id="PTHR21327">
    <property type="entry name" value="GTP CYCLOHYDROLASE II-RELATED"/>
    <property type="match status" value="1"/>
</dbReference>
<feature type="domain" description="GTP cyclohydrolase II" evidence="22">
    <location>
        <begin position="416"/>
        <end position="580"/>
    </location>
</feature>
<evidence type="ECO:0000256" key="15">
    <source>
        <dbReference type="ARBA" id="ARBA00022946"/>
    </source>
</evidence>
<accession>A0A8J5S8T6</accession>
<dbReference type="Proteomes" id="UP000729402">
    <property type="component" value="Unassembled WGS sequence"/>
</dbReference>
<evidence type="ECO:0000256" key="14">
    <source>
        <dbReference type="ARBA" id="ARBA00022842"/>
    </source>
</evidence>
<evidence type="ECO:0000313" key="24">
    <source>
        <dbReference type="Proteomes" id="UP000729402"/>
    </source>
</evidence>
<comment type="similarity">
    <text evidence="6">In the C-terminal section; belongs to the GTP cyclohydrolase II family.</text>
</comment>
<evidence type="ECO:0000256" key="8">
    <source>
        <dbReference type="ARBA" id="ARBA00022619"/>
    </source>
</evidence>
<proteinExistence type="inferred from homology"/>
<dbReference type="InterPro" id="IPR016299">
    <property type="entry name" value="Riboflavin_synth_RibBA"/>
</dbReference>
<evidence type="ECO:0000259" key="22">
    <source>
        <dbReference type="Pfam" id="PF00925"/>
    </source>
</evidence>
<dbReference type="AlphaFoldDB" id="A0A8J5S8T6"/>
<keyword evidence="7" id="KW-0150">Chloroplast</keyword>
<evidence type="ECO:0000256" key="17">
    <source>
        <dbReference type="ARBA" id="ARBA00023211"/>
    </source>
</evidence>
<dbReference type="PANTHER" id="PTHR21327:SF18">
    <property type="entry name" value="3,4-DIHYDROXY-2-BUTANONE 4-PHOSPHATE SYNTHASE"/>
    <property type="match status" value="1"/>
</dbReference>
<keyword evidence="24" id="KW-1185">Reference proteome</keyword>
<keyword evidence="10" id="KW-0479">Metal-binding</keyword>
<dbReference type="OrthoDB" id="60371at2759"/>
<dbReference type="NCBIfam" id="TIGR00505">
    <property type="entry name" value="ribA"/>
    <property type="match status" value="1"/>
</dbReference>
<dbReference type="NCBIfam" id="NF006803">
    <property type="entry name" value="PRK09311.1"/>
    <property type="match status" value="1"/>
</dbReference>
<comment type="catalytic activity">
    <reaction evidence="20">
        <text>GTP + 4 H2O = 2,5-diamino-6-hydroxy-4-(5-phosphoribosylamino)-pyrimidine + formate + 2 phosphate + 3 H(+)</text>
        <dbReference type="Rhea" id="RHEA:23704"/>
        <dbReference type="ChEBI" id="CHEBI:15377"/>
        <dbReference type="ChEBI" id="CHEBI:15378"/>
        <dbReference type="ChEBI" id="CHEBI:15740"/>
        <dbReference type="ChEBI" id="CHEBI:37565"/>
        <dbReference type="ChEBI" id="CHEBI:43474"/>
        <dbReference type="ChEBI" id="CHEBI:58614"/>
        <dbReference type="EC" id="3.5.4.25"/>
    </reaction>
</comment>
<evidence type="ECO:0000256" key="6">
    <source>
        <dbReference type="ARBA" id="ARBA00008976"/>
    </source>
</evidence>
<keyword evidence="11" id="KW-0547">Nucleotide-binding</keyword>
<keyword evidence="19" id="KW-0511">Multifunctional enzyme</keyword>
<dbReference type="HAMAP" id="MF_00179">
    <property type="entry name" value="RibA"/>
    <property type="match status" value="1"/>
</dbReference>
<dbReference type="HAMAP" id="MF_01283">
    <property type="entry name" value="RibBA"/>
    <property type="match status" value="1"/>
</dbReference>
<keyword evidence="9" id="KW-0934">Plastid</keyword>
<dbReference type="InterPro" id="IPR032677">
    <property type="entry name" value="GTP_cyclohydro_II"/>
</dbReference>
<name>A0A8J5S8T6_ZIZPA</name>
<gene>
    <name evidence="23" type="ORF">GUJ93_ZPchr0006g43584</name>
</gene>
<keyword evidence="16" id="KW-0342">GTP-binding</keyword>
<comment type="caution">
    <text evidence="23">The sequence shown here is derived from an EMBL/GenBank/DDBJ whole genome shotgun (WGS) entry which is preliminary data.</text>
</comment>
<dbReference type="InterPro" id="IPR000422">
    <property type="entry name" value="DHBP_synthase_RibB"/>
</dbReference>
<keyword evidence="8" id="KW-0686">Riboflavin biosynthesis</keyword>
<dbReference type="GO" id="GO:0046872">
    <property type="term" value="F:metal ion binding"/>
    <property type="evidence" value="ECO:0007669"/>
    <property type="project" value="UniProtKB-KW"/>
</dbReference>
<evidence type="ECO:0000256" key="12">
    <source>
        <dbReference type="ARBA" id="ARBA00022801"/>
    </source>
</evidence>
<protein>
    <recommendedName>
        <fullName evidence="22">GTP cyclohydrolase II domain-containing protein</fullName>
    </recommendedName>
</protein>
<dbReference type="NCBIfam" id="NF001591">
    <property type="entry name" value="PRK00393.1"/>
    <property type="match status" value="1"/>
</dbReference>
<reference evidence="23" key="2">
    <citation type="submission" date="2021-02" db="EMBL/GenBank/DDBJ databases">
        <authorList>
            <person name="Kimball J.A."/>
            <person name="Haas M.W."/>
            <person name="Macchietto M."/>
            <person name="Kono T."/>
            <person name="Duquette J."/>
            <person name="Shao M."/>
        </authorList>
    </citation>
    <scope>NUCLEOTIDE SEQUENCE</scope>
    <source>
        <tissue evidence="23">Fresh leaf tissue</tissue>
    </source>
</reference>
<evidence type="ECO:0000256" key="3">
    <source>
        <dbReference type="ARBA" id="ARBA00004853"/>
    </source>
</evidence>
<comment type="pathway">
    <text evidence="4">Cofactor biosynthesis; riboflavin biosynthesis; 2-hydroxy-3-oxobutyl phosphate from D-ribulose 5-phosphate: step 1/1.</text>
</comment>
<dbReference type="InterPro" id="IPR000926">
    <property type="entry name" value="RibA"/>
</dbReference>
<feature type="region of interest" description="Disordered" evidence="21">
    <location>
        <begin position="1"/>
        <end position="29"/>
    </location>
</feature>
<evidence type="ECO:0000256" key="5">
    <source>
        <dbReference type="ARBA" id="ARBA00005520"/>
    </source>
</evidence>
<comment type="similarity">
    <text evidence="5">In the N-terminal section; belongs to the DHBP synthase family.</text>
</comment>
<keyword evidence="14" id="KW-0460">Magnesium</keyword>
<dbReference type="NCBIfam" id="TIGR00506">
    <property type="entry name" value="ribB"/>
    <property type="match status" value="1"/>
</dbReference>
<dbReference type="GO" id="GO:0003935">
    <property type="term" value="F:GTP cyclohydrolase II activity"/>
    <property type="evidence" value="ECO:0007669"/>
    <property type="project" value="UniProtKB-EC"/>
</dbReference>
<keyword evidence="17" id="KW-0464">Manganese</keyword>
<dbReference type="CDD" id="cd00641">
    <property type="entry name" value="GTP_cyclohydro2"/>
    <property type="match status" value="1"/>
</dbReference>
<evidence type="ECO:0000256" key="13">
    <source>
        <dbReference type="ARBA" id="ARBA00022833"/>
    </source>
</evidence>
<evidence type="ECO:0000256" key="16">
    <source>
        <dbReference type="ARBA" id="ARBA00023134"/>
    </source>
</evidence>
<evidence type="ECO:0000313" key="23">
    <source>
        <dbReference type="EMBL" id="KAG8071156.1"/>
    </source>
</evidence>
<dbReference type="Pfam" id="PF00926">
    <property type="entry name" value="DHBP_synthase"/>
    <property type="match status" value="1"/>
</dbReference>
<dbReference type="EMBL" id="JAAALK010000283">
    <property type="protein sequence ID" value="KAG8071156.1"/>
    <property type="molecule type" value="Genomic_DNA"/>
</dbReference>
<evidence type="ECO:0000256" key="20">
    <source>
        <dbReference type="ARBA" id="ARBA00049295"/>
    </source>
</evidence>
<dbReference type="GO" id="GO:0009507">
    <property type="term" value="C:chloroplast"/>
    <property type="evidence" value="ECO:0007669"/>
    <property type="project" value="UniProtKB-SubCell"/>
</dbReference>
<evidence type="ECO:0000256" key="4">
    <source>
        <dbReference type="ARBA" id="ARBA00004904"/>
    </source>
</evidence>
<dbReference type="FunFam" id="3.40.50.10990:FF:000001">
    <property type="entry name" value="Riboflavin biosynthesis protein RibBA"/>
    <property type="match status" value="1"/>
</dbReference>
<dbReference type="GO" id="GO:0009231">
    <property type="term" value="P:riboflavin biosynthetic process"/>
    <property type="evidence" value="ECO:0007669"/>
    <property type="project" value="UniProtKB-KW"/>
</dbReference>
<dbReference type="Pfam" id="PF00925">
    <property type="entry name" value="GTP_cyclohydro2"/>
    <property type="match status" value="1"/>
</dbReference>
<keyword evidence="12" id="KW-0378">Hydrolase</keyword>
<comment type="cofactor">
    <cofactor evidence="1">
        <name>Zn(2+)</name>
        <dbReference type="ChEBI" id="CHEBI:29105"/>
    </cofactor>
</comment>
<sequence length="624" mass="68071">MHIHLEIQRSSPPPSTRPSRSAAQRNARQDATANLRAEGVEASLSLTSLCLLSVELAAAEGLRRSSEGEKRRRRRRLVVPLEGSIVMESISSPSSSVAAVRCHPVRFFKVGAVSNNANVKYTGLMVAASLKRDVALPGNAYPGNDNTLLPKSTSVRGQDHPTANPVLPTDSIVVPEISHAGLARVADRFSEDENDTEHDLDSPTEGFSSIAEAIEDFQQGKLVIVVDDESRENEGDLIMAASLVTPEAMAFVVRHSTGIVCVSMKGDDLERLNLPLMVATKENEEKLCTAFTVTVDAKEGTTTGVSAKDRAKTVMTLASPDSKPEDFNRPGHIFPLKYREGGVLKRAGHTEASVDLAILAGLPPVAVLSEIVDEDGSMARLPKLRVFAEKENLKIISIADLIRYRRKRDRLVERSSVARLPLRWGNVRAYCYRSVIDGIEHIAMVKGEIGDGEDILVRVHSECLTGDIFGSARCDCGDQLDMSMDMIEKAGRGVLVYLRGHEGRGIGLGHKLRAYNLQDDGRDTVEANEELGLPVDSREYGIGAQILRDLGVRSMKLITNNPAKYVGLKGYGLCIVGRVPLVTPITTENWRYLETKRTKMGHVYGLANSQINRPTSGKTTEGEH</sequence>
<keyword evidence="15" id="KW-0809">Transit peptide</keyword>
<reference evidence="23" key="1">
    <citation type="journal article" date="2021" name="bioRxiv">
        <title>Whole Genome Assembly and Annotation of Northern Wild Rice, Zizania palustris L., Supports a Whole Genome Duplication in the Zizania Genus.</title>
        <authorList>
            <person name="Haas M."/>
            <person name="Kono T."/>
            <person name="Macchietto M."/>
            <person name="Millas R."/>
            <person name="McGilp L."/>
            <person name="Shao M."/>
            <person name="Duquette J."/>
            <person name="Hirsch C.N."/>
            <person name="Kimball J."/>
        </authorList>
    </citation>
    <scope>NUCLEOTIDE SEQUENCE</scope>
    <source>
        <tissue evidence="23">Fresh leaf tissue</tissue>
    </source>
</reference>